<feature type="modified residue" description="4-aspartylphosphate" evidence="1">
    <location>
        <position position="55"/>
    </location>
</feature>
<comment type="caution">
    <text evidence="4">The sequence shown here is derived from an EMBL/GenBank/DDBJ whole genome shotgun (WGS) entry which is preliminary data.</text>
</comment>
<keyword evidence="1" id="KW-0597">Phosphoprotein</keyword>
<dbReference type="AlphaFoldDB" id="A0A0F5JE13"/>
<sequence>MEIKCIITDDEPIARKGLKRYINKVDFLTIAGECEDAVQLNNMLKTVHADLLFLDIEMPHLSGLDLLADLQNPPHVIITSAYEQYALKGYEFDVVDYLLKPIPFSRFLKAVNKVHTMIESESKKEEDIYIFIKTEKQLKKIYLKEILFIESMENYIIIHTPTTKDTASIRLKSILDTLPATSFMQVHRSFIVNLSHIQAIEGNQLVIGEHKIPVSRPMREEVYKAIINNQLITK</sequence>
<evidence type="ECO:0000313" key="4">
    <source>
        <dbReference type="EMBL" id="KKB55692.1"/>
    </source>
</evidence>
<name>A0A0F5JE13_9BACT</name>
<dbReference type="RefSeq" id="WP_028726151.1">
    <property type="nucleotide sequence ID" value="NZ_AUAE01000008.1"/>
</dbReference>
<feature type="domain" description="Response regulatory" evidence="2">
    <location>
        <begin position="4"/>
        <end position="115"/>
    </location>
</feature>
<accession>A0A0F5JE13</accession>
<dbReference type="SMART" id="SM00850">
    <property type="entry name" value="LytTR"/>
    <property type="match status" value="1"/>
</dbReference>
<evidence type="ECO:0000256" key="1">
    <source>
        <dbReference type="PROSITE-ProRule" id="PRU00169"/>
    </source>
</evidence>
<evidence type="ECO:0000259" key="2">
    <source>
        <dbReference type="PROSITE" id="PS50110"/>
    </source>
</evidence>
<dbReference type="EMBL" id="AQHW01000015">
    <property type="protein sequence ID" value="KKB55692.1"/>
    <property type="molecule type" value="Genomic_DNA"/>
</dbReference>
<feature type="domain" description="HTH LytTR-type" evidence="3">
    <location>
        <begin position="130"/>
        <end position="228"/>
    </location>
</feature>
<dbReference type="Gene3D" id="3.40.50.2300">
    <property type="match status" value="1"/>
</dbReference>
<organism evidence="4 5">
    <name type="scientific">Parabacteroides gordonii MS-1 = DSM 23371</name>
    <dbReference type="NCBI Taxonomy" id="1203610"/>
    <lineage>
        <taxon>Bacteria</taxon>
        <taxon>Pseudomonadati</taxon>
        <taxon>Bacteroidota</taxon>
        <taxon>Bacteroidia</taxon>
        <taxon>Bacteroidales</taxon>
        <taxon>Tannerellaceae</taxon>
        <taxon>Parabacteroides</taxon>
    </lineage>
</organism>
<protein>
    <recommendedName>
        <fullName evidence="6">Response regulatory domain-containing protein</fullName>
    </recommendedName>
</protein>
<dbReference type="Pfam" id="PF04397">
    <property type="entry name" value="LytTR"/>
    <property type="match status" value="1"/>
</dbReference>
<dbReference type="STRING" id="1203610.HMPREF1536_03164"/>
<evidence type="ECO:0000313" key="5">
    <source>
        <dbReference type="Proteomes" id="UP000033035"/>
    </source>
</evidence>
<gene>
    <name evidence="4" type="ORF">HMPREF1536_03164</name>
</gene>
<dbReference type="SMART" id="SM00448">
    <property type="entry name" value="REC"/>
    <property type="match status" value="1"/>
</dbReference>
<dbReference type="Pfam" id="PF00072">
    <property type="entry name" value="Response_reg"/>
    <property type="match status" value="1"/>
</dbReference>
<dbReference type="HOGENOM" id="CLU_000445_14_1_10"/>
<dbReference type="PANTHER" id="PTHR37299:SF1">
    <property type="entry name" value="STAGE 0 SPORULATION PROTEIN A HOMOLOG"/>
    <property type="match status" value="1"/>
</dbReference>
<dbReference type="InterPro" id="IPR001789">
    <property type="entry name" value="Sig_transdc_resp-reg_receiver"/>
</dbReference>
<dbReference type="PATRIC" id="fig|1203610.3.peg.3230"/>
<dbReference type="InterPro" id="IPR011006">
    <property type="entry name" value="CheY-like_superfamily"/>
</dbReference>
<dbReference type="GO" id="GO:0003677">
    <property type="term" value="F:DNA binding"/>
    <property type="evidence" value="ECO:0007669"/>
    <property type="project" value="InterPro"/>
</dbReference>
<dbReference type="SUPFAM" id="SSF52172">
    <property type="entry name" value="CheY-like"/>
    <property type="match status" value="1"/>
</dbReference>
<dbReference type="Gene3D" id="2.40.50.1020">
    <property type="entry name" value="LytTr DNA-binding domain"/>
    <property type="match status" value="1"/>
</dbReference>
<dbReference type="PROSITE" id="PS50110">
    <property type="entry name" value="RESPONSE_REGULATORY"/>
    <property type="match status" value="1"/>
</dbReference>
<evidence type="ECO:0008006" key="6">
    <source>
        <dbReference type="Google" id="ProtNLM"/>
    </source>
</evidence>
<dbReference type="InterPro" id="IPR007492">
    <property type="entry name" value="LytTR_DNA-bd_dom"/>
</dbReference>
<reference evidence="4 5" key="1">
    <citation type="submission" date="2013-04" db="EMBL/GenBank/DDBJ databases">
        <title>The Genome Sequence of Parabacteroides gordonii DSM 23371.</title>
        <authorList>
            <consortium name="The Broad Institute Genomics Platform"/>
            <person name="Earl A."/>
            <person name="Ward D."/>
            <person name="Feldgarden M."/>
            <person name="Gevers D."/>
            <person name="Martens E."/>
            <person name="Sakamoto M."/>
            <person name="Benno Y."/>
            <person name="Suzuki N."/>
            <person name="Matsunaga N."/>
            <person name="Koshihara K."/>
            <person name="Seki M."/>
            <person name="Komiya H."/>
            <person name="Walker B."/>
            <person name="Young S."/>
            <person name="Zeng Q."/>
            <person name="Gargeya S."/>
            <person name="Fitzgerald M."/>
            <person name="Haas B."/>
            <person name="Abouelleil A."/>
            <person name="Allen A.W."/>
            <person name="Alvarado L."/>
            <person name="Arachchi H.M."/>
            <person name="Berlin A.M."/>
            <person name="Chapman S.B."/>
            <person name="Gainer-Dewar J."/>
            <person name="Goldberg J."/>
            <person name="Griggs A."/>
            <person name="Gujja S."/>
            <person name="Hansen M."/>
            <person name="Howarth C."/>
            <person name="Imamovic A."/>
            <person name="Ireland A."/>
            <person name="Larimer J."/>
            <person name="McCowan C."/>
            <person name="Murphy C."/>
            <person name="Pearson M."/>
            <person name="Poon T.W."/>
            <person name="Priest M."/>
            <person name="Roberts A."/>
            <person name="Saif S."/>
            <person name="Shea T."/>
            <person name="Sisk P."/>
            <person name="Sykes S."/>
            <person name="Wortman J."/>
            <person name="Nusbaum C."/>
            <person name="Birren B."/>
        </authorList>
    </citation>
    <scope>NUCLEOTIDE SEQUENCE [LARGE SCALE GENOMIC DNA]</scope>
    <source>
        <strain evidence="4 5">MS-1</strain>
    </source>
</reference>
<dbReference type="Proteomes" id="UP000033035">
    <property type="component" value="Unassembled WGS sequence"/>
</dbReference>
<dbReference type="PANTHER" id="PTHR37299">
    <property type="entry name" value="TRANSCRIPTIONAL REGULATOR-RELATED"/>
    <property type="match status" value="1"/>
</dbReference>
<dbReference type="PROSITE" id="PS50930">
    <property type="entry name" value="HTH_LYTTR"/>
    <property type="match status" value="1"/>
</dbReference>
<dbReference type="GO" id="GO:0000156">
    <property type="term" value="F:phosphorelay response regulator activity"/>
    <property type="evidence" value="ECO:0007669"/>
    <property type="project" value="InterPro"/>
</dbReference>
<keyword evidence="5" id="KW-1185">Reference proteome</keyword>
<dbReference type="InterPro" id="IPR046947">
    <property type="entry name" value="LytR-like"/>
</dbReference>
<proteinExistence type="predicted"/>
<evidence type="ECO:0000259" key="3">
    <source>
        <dbReference type="PROSITE" id="PS50930"/>
    </source>
</evidence>